<dbReference type="Pfam" id="PF12796">
    <property type="entry name" value="Ank_2"/>
    <property type="match status" value="1"/>
</dbReference>
<evidence type="ECO:0000313" key="3">
    <source>
        <dbReference type="EMBL" id="KAK8087557.1"/>
    </source>
</evidence>
<sequence length="181" mass="21106">MQESWGDMVRLFEEIARSPYHIAPTIPLEREKLIAEQKAAAAERRAKKHIKRIKNTRKYQSRFWSNEEQEQIRDERSTLSESTENFVPWSLLRRHNADFNKPDKLGRTTLHYAAATSHWISDFKMLIELSKVNINAPDVDGWTPLIWACMNRTPWTAPDIGRLLLHRGADIWVTAEVGGER</sequence>
<dbReference type="Gene3D" id="1.25.40.20">
    <property type="entry name" value="Ankyrin repeat-containing domain"/>
    <property type="match status" value="1"/>
</dbReference>
<proteinExistence type="predicted"/>
<dbReference type="EMBL" id="JAQQWN010000004">
    <property type="protein sequence ID" value="KAK8087557.1"/>
    <property type="molecule type" value="Genomic_DNA"/>
</dbReference>
<dbReference type="GeneID" id="92039893"/>
<dbReference type="InterPro" id="IPR036770">
    <property type="entry name" value="Ankyrin_rpt-contain_sf"/>
</dbReference>
<dbReference type="PANTHER" id="PTHR24189">
    <property type="entry name" value="MYOTROPHIN"/>
    <property type="match status" value="1"/>
</dbReference>
<organism evidence="3 4">
    <name type="scientific">Apiospora hydei</name>
    <dbReference type="NCBI Taxonomy" id="1337664"/>
    <lineage>
        <taxon>Eukaryota</taxon>
        <taxon>Fungi</taxon>
        <taxon>Dikarya</taxon>
        <taxon>Ascomycota</taxon>
        <taxon>Pezizomycotina</taxon>
        <taxon>Sordariomycetes</taxon>
        <taxon>Xylariomycetidae</taxon>
        <taxon>Amphisphaeriales</taxon>
        <taxon>Apiosporaceae</taxon>
        <taxon>Apiospora</taxon>
    </lineage>
</organism>
<keyword evidence="4" id="KW-1185">Reference proteome</keyword>
<keyword evidence="2" id="KW-0040">ANK repeat</keyword>
<accession>A0ABR1WWS1</accession>
<keyword evidence="1" id="KW-0677">Repeat</keyword>
<evidence type="ECO:0000313" key="4">
    <source>
        <dbReference type="Proteomes" id="UP001433268"/>
    </source>
</evidence>
<dbReference type="InterPro" id="IPR050745">
    <property type="entry name" value="Multifunctional_regulatory"/>
</dbReference>
<dbReference type="RefSeq" id="XP_066670451.1">
    <property type="nucleotide sequence ID" value="XM_066806833.1"/>
</dbReference>
<evidence type="ECO:0000256" key="1">
    <source>
        <dbReference type="ARBA" id="ARBA00022737"/>
    </source>
</evidence>
<evidence type="ECO:0008006" key="5">
    <source>
        <dbReference type="Google" id="ProtNLM"/>
    </source>
</evidence>
<dbReference type="PANTHER" id="PTHR24189:SF50">
    <property type="entry name" value="ANKYRIN REPEAT AND SOCS BOX PROTEIN 2"/>
    <property type="match status" value="1"/>
</dbReference>
<comment type="caution">
    <text evidence="3">The sequence shown here is derived from an EMBL/GenBank/DDBJ whole genome shotgun (WGS) entry which is preliminary data.</text>
</comment>
<dbReference type="InterPro" id="IPR002110">
    <property type="entry name" value="Ankyrin_rpt"/>
</dbReference>
<dbReference type="Proteomes" id="UP001433268">
    <property type="component" value="Unassembled WGS sequence"/>
</dbReference>
<reference evidence="3 4" key="1">
    <citation type="submission" date="2023-01" db="EMBL/GenBank/DDBJ databases">
        <title>Analysis of 21 Apiospora genomes using comparative genomics revels a genus with tremendous synthesis potential of carbohydrate active enzymes and secondary metabolites.</title>
        <authorList>
            <person name="Sorensen T."/>
        </authorList>
    </citation>
    <scope>NUCLEOTIDE SEQUENCE [LARGE SCALE GENOMIC DNA]</scope>
    <source>
        <strain evidence="3 4">CBS 114990</strain>
    </source>
</reference>
<protein>
    <recommendedName>
        <fullName evidence="5">Ankyrin repeat protein</fullName>
    </recommendedName>
</protein>
<dbReference type="SUPFAM" id="SSF48403">
    <property type="entry name" value="Ankyrin repeat"/>
    <property type="match status" value="1"/>
</dbReference>
<evidence type="ECO:0000256" key="2">
    <source>
        <dbReference type="ARBA" id="ARBA00023043"/>
    </source>
</evidence>
<name>A0ABR1WWS1_9PEZI</name>
<gene>
    <name evidence="3" type="ORF">PG997_002518</name>
</gene>